<evidence type="ECO:0000313" key="3">
    <source>
        <dbReference type="Proteomes" id="UP000541969"/>
    </source>
</evidence>
<name>A0A853CKL8_9ACTN</name>
<proteinExistence type="predicted"/>
<evidence type="ECO:0000313" key="2">
    <source>
        <dbReference type="EMBL" id="NYJ06523.1"/>
    </source>
</evidence>
<dbReference type="AlphaFoldDB" id="A0A853CKL8"/>
<reference evidence="2 3" key="1">
    <citation type="submission" date="2020-07" db="EMBL/GenBank/DDBJ databases">
        <title>Sequencing the genomes of 1000 actinobacteria strains.</title>
        <authorList>
            <person name="Klenk H.-P."/>
        </authorList>
    </citation>
    <scope>NUCLEOTIDE SEQUENCE [LARGE SCALE GENOMIC DNA]</scope>
    <source>
        <strain evidence="2 3">DSM 104001</strain>
    </source>
</reference>
<keyword evidence="3" id="KW-1185">Reference proteome</keyword>
<gene>
    <name evidence="2" type="ORF">GGQ55_002801</name>
</gene>
<dbReference type="EMBL" id="JACBZT010000001">
    <property type="protein sequence ID" value="NYJ06523.1"/>
    <property type="molecule type" value="Genomic_DNA"/>
</dbReference>
<dbReference type="InterPro" id="IPR025117">
    <property type="entry name" value="DUF4037"/>
</dbReference>
<comment type="caution">
    <text evidence="2">The sequence shown here is derived from an EMBL/GenBank/DDBJ whole genome shotgun (WGS) entry which is preliminary data.</text>
</comment>
<feature type="domain" description="DUF4037" evidence="1">
    <location>
        <begin position="121"/>
        <end position="219"/>
    </location>
</feature>
<accession>A0A853CKL8</accession>
<protein>
    <recommendedName>
        <fullName evidence="1">DUF4037 domain-containing protein</fullName>
    </recommendedName>
</protein>
<dbReference type="RefSeq" id="WP_179717700.1">
    <property type="nucleotide sequence ID" value="NZ_JACBZT010000001.1"/>
</dbReference>
<organism evidence="2 3">
    <name type="scientific">Petropleomorpha daqingensis</name>
    <dbReference type="NCBI Taxonomy" id="2026353"/>
    <lineage>
        <taxon>Bacteria</taxon>
        <taxon>Bacillati</taxon>
        <taxon>Actinomycetota</taxon>
        <taxon>Actinomycetes</taxon>
        <taxon>Geodermatophilales</taxon>
        <taxon>Geodermatophilaceae</taxon>
        <taxon>Petropleomorpha</taxon>
    </lineage>
</organism>
<dbReference type="Proteomes" id="UP000541969">
    <property type="component" value="Unassembled WGS sequence"/>
</dbReference>
<sequence length="340" mass="37524">MTPSFLPGLELSRQLVAEVRPLLAECFPELPCSAARIGTGSEVLGYDTVRSTDHDWGPRLQLFLRDDDVEAFAEPVRAVLSERLPAQIAGWSPWIEVTGVADWFARSLGFDPRAGVSTFDWLATPGQRLAEVTGGVVLHDGLGELDAVRERLRWYPDQLWWYLMACQWQRIAEEEAFPGRCAEVGDELGCRIETGRLVRDAMRLALLMERRHAPYAKWLGTAFSRAPSADRLGPALRGALAAEDWPAREAALGEAYRLLAARHNALGLTAALDESTRAYYDRPFQVLDAARFADALRARITDEQTAALPPVGSVDQFVDSTAVLTDPRLARAALRAVLDG</sequence>
<dbReference type="Pfam" id="PF13228">
    <property type="entry name" value="DUF4037"/>
    <property type="match status" value="1"/>
</dbReference>
<evidence type="ECO:0000259" key="1">
    <source>
        <dbReference type="Pfam" id="PF13228"/>
    </source>
</evidence>